<evidence type="ECO:0000313" key="4">
    <source>
        <dbReference type="Proteomes" id="UP000017127"/>
    </source>
</evidence>
<name>U7QK31_9CYAN</name>
<sequence length="445" mass="50153">MLVATILEVFSEEGNHQISRIYQQFEAKTGHKLPTDNSAVKIYFPTSVQGVSAIKADKNTFSSQKIDGLSLWLIAGGFFQFSLAERVKVAESVFDWRVVALEPYEITLFKYKKVLNDLRVYNPPGSGHGIARFDAELVLKLCEEMLNNHHANAEGEEEDPFDFLDKPVNAFVGSFRGTHFGSKGQVYGVKDVFSLGLPSWVRPSNLEEIKAYLEVLQEHLRVVRSLSIDEGHSELLGKYRDFITGDDLLSFFRFIISYGDYITASLANKETKNVPQFSIDGLNLMVKYIKSSERDWSLTEITENPGFLNIAKAINSATVYAGKDEKGWERIYGLAQRLSSQSGSKKEFVTELTAFLASYENENLRLEEKLKEEKKPRRIWVTKQDLDQLITLIDDPRFGCALVANLLIAYGYAKGWGKPAQSQSNSESISESTNDNLTEGETENE</sequence>
<dbReference type="PATRIC" id="fig|1348334.3.peg.2267"/>
<comment type="caution">
    <text evidence="3">The sequence shown here is derived from an EMBL/GenBank/DDBJ whole genome shotgun (WGS) entry which is preliminary data.</text>
</comment>
<dbReference type="RefSeq" id="WP_023066107.1">
    <property type="nucleotide sequence ID" value="NZ_AUZM01000019.1"/>
</dbReference>
<evidence type="ECO:0000256" key="2">
    <source>
        <dbReference type="SAM" id="MobiDB-lite"/>
    </source>
</evidence>
<feature type="coiled-coil region" evidence="1">
    <location>
        <begin position="349"/>
        <end position="376"/>
    </location>
</feature>
<evidence type="ECO:0008006" key="5">
    <source>
        <dbReference type="Google" id="ProtNLM"/>
    </source>
</evidence>
<feature type="region of interest" description="Disordered" evidence="2">
    <location>
        <begin position="417"/>
        <end position="445"/>
    </location>
</feature>
<evidence type="ECO:0000256" key="1">
    <source>
        <dbReference type="SAM" id="Coils"/>
    </source>
</evidence>
<reference evidence="3 4" key="1">
    <citation type="journal article" date="2013" name="Front. Microbiol.">
        <title>Comparative genomic analyses of the cyanobacterium, Lyngbya aestuarii BL J, a powerful hydrogen producer.</title>
        <authorList>
            <person name="Kothari A."/>
            <person name="Vaughn M."/>
            <person name="Garcia-Pichel F."/>
        </authorList>
    </citation>
    <scope>NUCLEOTIDE SEQUENCE [LARGE SCALE GENOMIC DNA]</scope>
    <source>
        <strain evidence="3 4">BL J</strain>
    </source>
</reference>
<feature type="compositionally biased region" description="Low complexity" evidence="2">
    <location>
        <begin position="421"/>
        <end position="432"/>
    </location>
</feature>
<keyword evidence="4" id="KW-1185">Reference proteome</keyword>
<protein>
    <recommendedName>
        <fullName evidence="5">CRISPR-associated family protein</fullName>
    </recommendedName>
</protein>
<dbReference type="EMBL" id="AUZM01000019">
    <property type="protein sequence ID" value="ERT07627.1"/>
    <property type="molecule type" value="Genomic_DNA"/>
</dbReference>
<proteinExistence type="predicted"/>
<keyword evidence="1" id="KW-0175">Coiled coil</keyword>
<organism evidence="3 4">
    <name type="scientific">Lyngbya aestuarii BL J</name>
    <dbReference type="NCBI Taxonomy" id="1348334"/>
    <lineage>
        <taxon>Bacteria</taxon>
        <taxon>Bacillati</taxon>
        <taxon>Cyanobacteriota</taxon>
        <taxon>Cyanophyceae</taxon>
        <taxon>Oscillatoriophycideae</taxon>
        <taxon>Oscillatoriales</taxon>
        <taxon>Microcoleaceae</taxon>
        <taxon>Lyngbya</taxon>
    </lineage>
</organism>
<dbReference type="Proteomes" id="UP000017127">
    <property type="component" value="Unassembled WGS sequence"/>
</dbReference>
<evidence type="ECO:0000313" key="3">
    <source>
        <dbReference type="EMBL" id="ERT07627.1"/>
    </source>
</evidence>
<accession>U7QK31</accession>
<gene>
    <name evidence="3" type="ORF">M595_2336</name>
</gene>
<dbReference type="AlphaFoldDB" id="U7QK31"/>